<dbReference type="AlphaFoldDB" id="A0A4R4EJD6"/>
<dbReference type="OrthoDB" id="2735059at2"/>
<dbReference type="Proteomes" id="UP000295418">
    <property type="component" value="Unassembled WGS sequence"/>
</dbReference>
<reference evidence="1 2" key="1">
    <citation type="submission" date="2019-03" db="EMBL/GenBank/DDBJ databases">
        <authorList>
            <person name="Kim M.K.M."/>
        </authorList>
    </citation>
    <scope>NUCLEOTIDE SEQUENCE [LARGE SCALE GENOMIC DNA]</scope>
    <source>
        <strain evidence="1 2">18JY21-1</strain>
    </source>
</reference>
<evidence type="ECO:0000313" key="2">
    <source>
        <dbReference type="Proteomes" id="UP000295418"/>
    </source>
</evidence>
<name>A0A4R4EJD6_9BACL</name>
<gene>
    <name evidence="1" type="ORF">E0485_05780</name>
</gene>
<proteinExistence type="predicted"/>
<protein>
    <submittedName>
        <fullName evidence="1">Uncharacterized protein</fullName>
    </submittedName>
</protein>
<dbReference type="EMBL" id="SKFG01000003">
    <property type="protein sequence ID" value="TCZ79370.1"/>
    <property type="molecule type" value="Genomic_DNA"/>
</dbReference>
<keyword evidence="2" id="KW-1185">Reference proteome</keyword>
<sequence length="123" mass="14526">MKSSFKGIDRLAIITDFSWNNCISIIGFRFFNNKNEFFGDETIFETTIIYQGNNNNYKIIANFINIESLQILVDHREIQLDLFSITDIREDGWCTLNYWVKDIESEDISFYCNDIEIISVEQI</sequence>
<evidence type="ECO:0000313" key="1">
    <source>
        <dbReference type="EMBL" id="TCZ79370.1"/>
    </source>
</evidence>
<comment type="caution">
    <text evidence="1">The sequence shown here is derived from an EMBL/GenBank/DDBJ whole genome shotgun (WGS) entry which is preliminary data.</text>
</comment>
<organism evidence="1 2">
    <name type="scientific">Paenibacillus albiflavus</name>
    <dbReference type="NCBI Taxonomy" id="2545760"/>
    <lineage>
        <taxon>Bacteria</taxon>
        <taxon>Bacillati</taxon>
        <taxon>Bacillota</taxon>
        <taxon>Bacilli</taxon>
        <taxon>Bacillales</taxon>
        <taxon>Paenibacillaceae</taxon>
        <taxon>Paenibacillus</taxon>
    </lineage>
</organism>
<dbReference type="RefSeq" id="WP_132417028.1">
    <property type="nucleotide sequence ID" value="NZ_SKFG01000003.1"/>
</dbReference>
<accession>A0A4R4EJD6</accession>